<reference evidence="6" key="1">
    <citation type="submission" date="2011-12" db="EMBL/GenBank/DDBJ databases">
        <title>The Draft Genome of Lepisosteus oculatus.</title>
        <authorList>
            <consortium name="The Broad Institute Genome Assembly &amp; Analysis Group"/>
            <consortium name="Computational R&amp;D Group"/>
            <consortium name="and Sequencing Platform"/>
            <person name="Di Palma F."/>
            <person name="Alfoldi J."/>
            <person name="Johnson J."/>
            <person name="Berlin A."/>
            <person name="Gnerre S."/>
            <person name="Jaffe D."/>
            <person name="MacCallum I."/>
            <person name="Young S."/>
            <person name="Walker B.J."/>
            <person name="Lander E.S."/>
            <person name="Lindblad-Toh K."/>
        </authorList>
    </citation>
    <scope>NUCLEOTIDE SEQUENCE [LARGE SCALE GENOMIC DNA]</scope>
</reference>
<keyword evidence="1 3" id="KW-0863">Zinc-finger</keyword>
<dbReference type="SMART" id="SM00336">
    <property type="entry name" value="BBOX"/>
    <property type="match status" value="1"/>
</dbReference>
<feature type="domain" description="B box-type" evidence="4">
    <location>
        <begin position="17"/>
        <end position="58"/>
    </location>
</feature>
<dbReference type="EMBL" id="AHAT01035348">
    <property type="status" value="NOT_ANNOTATED_CDS"/>
    <property type="molecule type" value="Genomic_DNA"/>
</dbReference>
<dbReference type="InterPro" id="IPR000315">
    <property type="entry name" value="Znf_B-box"/>
</dbReference>
<dbReference type="AlphaFoldDB" id="W5NKJ1"/>
<name>W5NKJ1_LEPOC</name>
<keyword evidence="6" id="KW-1185">Reference proteome</keyword>
<keyword evidence="2" id="KW-0862">Zinc</keyword>
<dbReference type="Gene3D" id="3.30.160.60">
    <property type="entry name" value="Classic Zinc Finger"/>
    <property type="match status" value="1"/>
</dbReference>
<dbReference type="Bgee" id="ENSLOCG00000017117">
    <property type="expression patterns" value="Expressed in zone of skin and 12 other cell types or tissues"/>
</dbReference>
<evidence type="ECO:0000256" key="3">
    <source>
        <dbReference type="PROSITE-ProRule" id="PRU00024"/>
    </source>
</evidence>
<dbReference type="InterPro" id="IPR047153">
    <property type="entry name" value="TRIM45/56/19-like"/>
</dbReference>
<reference evidence="5" key="3">
    <citation type="submission" date="2025-09" db="UniProtKB">
        <authorList>
            <consortium name="Ensembl"/>
        </authorList>
    </citation>
    <scope>IDENTIFICATION</scope>
</reference>
<dbReference type="SUPFAM" id="SSF57845">
    <property type="entry name" value="B-box zinc-binding domain"/>
    <property type="match status" value="1"/>
</dbReference>
<evidence type="ECO:0000256" key="2">
    <source>
        <dbReference type="ARBA" id="ARBA00022833"/>
    </source>
</evidence>
<sequence>VTRDHTVLTESKGVRSAPTLFCPAHREEPLKLFCVSCDQVTCRDCQLTYHRHHRYQFVEEAVSSQRQHILSLLEHVRQQHERVKKMILELDLRSVCLLGFPFCFLALPISQPHRLLCPPRETVGIQRSSLSSS</sequence>
<dbReference type="InParanoid" id="W5NKJ1"/>
<protein>
    <recommendedName>
        <fullName evidence="4">B box-type domain-containing protein</fullName>
    </recommendedName>
</protein>
<dbReference type="EMBL" id="AHAT01035349">
    <property type="status" value="NOT_ANNOTATED_CDS"/>
    <property type="molecule type" value="Genomic_DNA"/>
</dbReference>
<dbReference type="Pfam" id="PF00643">
    <property type="entry name" value="zf-B_box"/>
    <property type="match status" value="1"/>
</dbReference>
<dbReference type="GeneTree" id="ENSGT01000000216257"/>
<reference evidence="5" key="2">
    <citation type="submission" date="2025-08" db="UniProtKB">
        <authorList>
            <consortium name="Ensembl"/>
        </authorList>
    </citation>
    <scope>IDENTIFICATION</scope>
</reference>
<evidence type="ECO:0000256" key="1">
    <source>
        <dbReference type="ARBA" id="ARBA00022771"/>
    </source>
</evidence>
<dbReference type="eggNOG" id="KOG2177">
    <property type="taxonomic scope" value="Eukaryota"/>
</dbReference>
<proteinExistence type="predicted"/>
<evidence type="ECO:0000313" key="5">
    <source>
        <dbReference type="Ensembl" id="ENSLOCP00000021150.1"/>
    </source>
</evidence>
<dbReference type="Ensembl" id="ENSLOCT00000021186.1">
    <property type="protein sequence ID" value="ENSLOCP00000021150.1"/>
    <property type="gene ID" value="ENSLOCG00000017117.1"/>
</dbReference>
<dbReference type="HOGENOM" id="CLU_1911430_0_0_1"/>
<evidence type="ECO:0000313" key="6">
    <source>
        <dbReference type="Proteomes" id="UP000018468"/>
    </source>
</evidence>
<dbReference type="Proteomes" id="UP000018468">
    <property type="component" value="Linkage group LG8"/>
</dbReference>
<keyword evidence="1 3" id="KW-0479">Metal-binding</keyword>
<dbReference type="PANTHER" id="PTHR25462">
    <property type="entry name" value="BONUS, ISOFORM C-RELATED"/>
    <property type="match status" value="1"/>
</dbReference>
<evidence type="ECO:0000259" key="4">
    <source>
        <dbReference type="PROSITE" id="PS50119"/>
    </source>
</evidence>
<dbReference type="GO" id="GO:0008270">
    <property type="term" value="F:zinc ion binding"/>
    <property type="evidence" value="ECO:0007669"/>
    <property type="project" value="UniProtKB-KW"/>
</dbReference>
<dbReference type="PANTHER" id="PTHR25462:SF296">
    <property type="entry name" value="MEIOTIC P26, ISOFORM F"/>
    <property type="match status" value="1"/>
</dbReference>
<dbReference type="STRING" id="7918.ENSLOCP00000021150"/>
<organism evidence="5 6">
    <name type="scientific">Lepisosteus oculatus</name>
    <name type="common">Spotted gar</name>
    <dbReference type="NCBI Taxonomy" id="7918"/>
    <lineage>
        <taxon>Eukaryota</taxon>
        <taxon>Metazoa</taxon>
        <taxon>Chordata</taxon>
        <taxon>Craniata</taxon>
        <taxon>Vertebrata</taxon>
        <taxon>Euteleostomi</taxon>
        <taxon>Actinopterygii</taxon>
        <taxon>Neopterygii</taxon>
        <taxon>Holostei</taxon>
        <taxon>Semionotiformes</taxon>
        <taxon>Lepisosteidae</taxon>
        <taxon>Lepisosteus</taxon>
    </lineage>
</organism>
<accession>W5NKJ1</accession>
<dbReference type="PROSITE" id="PS50119">
    <property type="entry name" value="ZF_BBOX"/>
    <property type="match status" value="1"/>
</dbReference>
<dbReference type="CDD" id="cd19775">
    <property type="entry name" value="Bbox2_TIF1_C-VI"/>
    <property type="match status" value="1"/>
</dbReference>